<keyword evidence="8 16" id="KW-0418">Kinase</keyword>
<dbReference type="STRING" id="1121942.SAMN02745148_01149"/>
<evidence type="ECO:0000256" key="4">
    <source>
        <dbReference type="ARBA" id="ARBA00022553"/>
    </source>
</evidence>
<feature type="transmembrane region" description="Helical" evidence="13">
    <location>
        <begin position="145"/>
        <end position="168"/>
    </location>
</feature>
<keyword evidence="7" id="KW-0547">Nucleotide-binding</keyword>
<feature type="domain" description="Histidine kinase" evidence="14">
    <location>
        <begin position="229"/>
        <end position="436"/>
    </location>
</feature>
<dbReference type="InterPro" id="IPR003660">
    <property type="entry name" value="HAMP_dom"/>
</dbReference>
<dbReference type="PANTHER" id="PTHR45436:SF14">
    <property type="entry name" value="SENSOR PROTEIN QSEC"/>
    <property type="match status" value="1"/>
</dbReference>
<dbReference type="Gene3D" id="3.30.565.10">
    <property type="entry name" value="Histidine kinase-like ATPase, C-terminal domain"/>
    <property type="match status" value="1"/>
</dbReference>
<dbReference type="SMART" id="SM00387">
    <property type="entry name" value="HATPase_c"/>
    <property type="match status" value="1"/>
</dbReference>
<keyword evidence="12 13" id="KW-0472">Membrane</keyword>
<evidence type="ECO:0000256" key="11">
    <source>
        <dbReference type="ARBA" id="ARBA00023012"/>
    </source>
</evidence>
<protein>
    <recommendedName>
        <fullName evidence="3">histidine kinase</fullName>
        <ecNumber evidence="3">2.7.13.3</ecNumber>
    </recommendedName>
</protein>
<dbReference type="SMART" id="SM00388">
    <property type="entry name" value="HisKA"/>
    <property type="match status" value="1"/>
</dbReference>
<dbReference type="GO" id="GO:0000155">
    <property type="term" value="F:phosphorelay sensor kinase activity"/>
    <property type="evidence" value="ECO:0007669"/>
    <property type="project" value="InterPro"/>
</dbReference>
<proteinExistence type="predicted"/>
<accession>A0A1M4WBB2</accession>
<evidence type="ECO:0000256" key="7">
    <source>
        <dbReference type="ARBA" id="ARBA00022741"/>
    </source>
</evidence>
<keyword evidence="9" id="KW-0067">ATP-binding</keyword>
<evidence type="ECO:0000256" key="3">
    <source>
        <dbReference type="ARBA" id="ARBA00012438"/>
    </source>
</evidence>
<dbReference type="GO" id="GO:0005886">
    <property type="term" value="C:plasma membrane"/>
    <property type="evidence" value="ECO:0007669"/>
    <property type="project" value="TreeGrafter"/>
</dbReference>
<evidence type="ECO:0000256" key="13">
    <source>
        <dbReference type="SAM" id="Phobius"/>
    </source>
</evidence>
<evidence type="ECO:0000256" key="1">
    <source>
        <dbReference type="ARBA" id="ARBA00000085"/>
    </source>
</evidence>
<dbReference type="EC" id="2.7.13.3" evidence="3"/>
<dbReference type="PROSITE" id="PS50109">
    <property type="entry name" value="HIS_KIN"/>
    <property type="match status" value="1"/>
</dbReference>
<evidence type="ECO:0000313" key="16">
    <source>
        <dbReference type="EMBL" id="SHE78548.1"/>
    </source>
</evidence>
<keyword evidence="17" id="KW-1185">Reference proteome</keyword>
<dbReference type="PROSITE" id="PS50885">
    <property type="entry name" value="HAMP"/>
    <property type="match status" value="1"/>
</dbReference>
<dbReference type="RefSeq" id="WP_072820641.1">
    <property type="nucleotide sequence ID" value="NZ_FQUJ01000004.1"/>
</dbReference>
<dbReference type="PANTHER" id="PTHR45436">
    <property type="entry name" value="SENSOR HISTIDINE KINASE YKOH"/>
    <property type="match status" value="1"/>
</dbReference>
<dbReference type="CDD" id="cd00082">
    <property type="entry name" value="HisKA"/>
    <property type="match status" value="1"/>
</dbReference>
<dbReference type="SUPFAM" id="SSF47384">
    <property type="entry name" value="Homodimeric domain of signal transducing histidine kinase"/>
    <property type="match status" value="1"/>
</dbReference>
<dbReference type="EMBL" id="FQUJ01000004">
    <property type="protein sequence ID" value="SHE78548.1"/>
    <property type="molecule type" value="Genomic_DNA"/>
</dbReference>
<organism evidence="16 17">
    <name type="scientific">Modicisalibacter ilicicola DSM 19980</name>
    <dbReference type="NCBI Taxonomy" id="1121942"/>
    <lineage>
        <taxon>Bacteria</taxon>
        <taxon>Pseudomonadati</taxon>
        <taxon>Pseudomonadota</taxon>
        <taxon>Gammaproteobacteria</taxon>
        <taxon>Oceanospirillales</taxon>
        <taxon>Halomonadaceae</taxon>
        <taxon>Modicisalibacter</taxon>
    </lineage>
</organism>
<feature type="domain" description="HAMP" evidence="15">
    <location>
        <begin position="169"/>
        <end position="221"/>
    </location>
</feature>
<reference evidence="16 17" key="1">
    <citation type="submission" date="2016-11" db="EMBL/GenBank/DDBJ databases">
        <authorList>
            <person name="Jaros S."/>
            <person name="Januszkiewicz K."/>
            <person name="Wedrychowicz H."/>
        </authorList>
    </citation>
    <scope>NUCLEOTIDE SEQUENCE [LARGE SCALE GENOMIC DNA]</scope>
    <source>
        <strain evidence="16 17">DSM 19980</strain>
    </source>
</reference>
<gene>
    <name evidence="16" type="ORF">SAMN02745148_01149</name>
</gene>
<dbReference type="Pfam" id="PF02518">
    <property type="entry name" value="HATPase_c"/>
    <property type="match status" value="1"/>
</dbReference>
<dbReference type="AlphaFoldDB" id="A0A1M4WBB2"/>
<comment type="subcellular location">
    <subcellularLocation>
        <location evidence="2">Membrane</location>
        <topology evidence="2">Multi-pass membrane protein</topology>
    </subcellularLocation>
</comment>
<dbReference type="Pfam" id="PF00512">
    <property type="entry name" value="HisKA"/>
    <property type="match status" value="1"/>
</dbReference>
<evidence type="ECO:0000256" key="2">
    <source>
        <dbReference type="ARBA" id="ARBA00004141"/>
    </source>
</evidence>
<evidence type="ECO:0000256" key="6">
    <source>
        <dbReference type="ARBA" id="ARBA00022692"/>
    </source>
</evidence>
<dbReference type="InterPro" id="IPR036890">
    <property type="entry name" value="HATPase_C_sf"/>
</dbReference>
<evidence type="ECO:0000256" key="5">
    <source>
        <dbReference type="ARBA" id="ARBA00022679"/>
    </source>
</evidence>
<evidence type="ECO:0000256" key="12">
    <source>
        <dbReference type="ARBA" id="ARBA00023136"/>
    </source>
</evidence>
<evidence type="ECO:0000256" key="8">
    <source>
        <dbReference type="ARBA" id="ARBA00022777"/>
    </source>
</evidence>
<keyword evidence="11" id="KW-0902">Two-component regulatory system</keyword>
<evidence type="ECO:0000259" key="15">
    <source>
        <dbReference type="PROSITE" id="PS50885"/>
    </source>
</evidence>
<keyword evidence="10 13" id="KW-1133">Transmembrane helix</keyword>
<keyword evidence="4" id="KW-0597">Phosphoprotein</keyword>
<dbReference type="Proteomes" id="UP000184346">
    <property type="component" value="Unassembled WGS sequence"/>
</dbReference>
<dbReference type="InterPro" id="IPR005467">
    <property type="entry name" value="His_kinase_dom"/>
</dbReference>
<dbReference type="InterPro" id="IPR003661">
    <property type="entry name" value="HisK_dim/P_dom"/>
</dbReference>
<evidence type="ECO:0000313" key="17">
    <source>
        <dbReference type="Proteomes" id="UP000184346"/>
    </source>
</evidence>
<dbReference type="OrthoDB" id="9809766at2"/>
<dbReference type="InterPro" id="IPR050428">
    <property type="entry name" value="TCS_sensor_his_kinase"/>
</dbReference>
<dbReference type="PRINTS" id="PR00344">
    <property type="entry name" value="BCTRLSENSOR"/>
</dbReference>
<keyword evidence="6 13" id="KW-0812">Transmembrane</keyword>
<dbReference type="CDD" id="cd00075">
    <property type="entry name" value="HATPase"/>
    <property type="match status" value="1"/>
</dbReference>
<evidence type="ECO:0000256" key="9">
    <source>
        <dbReference type="ARBA" id="ARBA00022840"/>
    </source>
</evidence>
<dbReference type="InterPro" id="IPR003594">
    <property type="entry name" value="HATPase_dom"/>
</dbReference>
<name>A0A1M4WBB2_9GAMM</name>
<dbReference type="InterPro" id="IPR036097">
    <property type="entry name" value="HisK_dim/P_sf"/>
</dbReference>
<sequence>MSLRNRLLLTLGLTLTLLWGLAAAWLMRDLHEELQSTLDQRLAQSARMAAGLVGTLPENAWKRAERPRLSIPAIAGLACQVRSPGGKVIARTHGDLDDVLAPQASGHSYRQVDGEYWRVFTYRQDGLTITTADRVNERDRLLRDVLLVTVVPFLVALVGSLVVLWAGIRRGLRPLSRLQRSLAQRQPNALAPVATQGLTAELRPLVDTLNALLLRIQRALAREQRFTNDAAHELRTPLTAIKTHLQIARRREGEAARQAQTSAEEGVARLQNTLEQLLMLARLEGDHEDQPPGDSLSDAVVEDALAALGPDARDTFLIDQPEQGIRLAAPHELVVTALRNLLENARRFSPARGSVRLILEQGDAGLDFMVSDRGPGVDDASLARLTERFWRHGAGRGSGLGLAIVATLAERFGGHLMVDHNRPHGLTVTLRLPKAVPG</sequence>
<keyword evidence="5" id="KW-0808">Transferase</keyword>
<dbReference type="SUPFAM" id="SSF55874">
    <property type="entry name" value="ATPase domain of HSP90 chaperone/DNA topoisomerase II/histidine kinase"/>
    <property type="match status" value="1"/>
</dbReference>
<evidence type="ECO:0000256" key="10">
    <source>
        <dbReference type="ARBA" id="ARBA00022989"/>
    </source>
</evidence>
<evidence type="ECO:0000259" key="14">
    <source>
        <dbReference type="PROSITE" id="PS50109"/>
    </source>
</evidence>
<dbReference type="Gene3D" id="1.10.287.130">
    <property type="match status" value="1"/>
</dbReference>
<comment type="catalytic activity">
    <reaction evidence="1">
        <text>ATP + protein L-histidine = ADP + protein N-phospho-L-histidine.</text>
        <dbReference type="EC" id="2.7.13.3"/>
    </reaction>
</comment>
<dbReference type="InterPro" id="IPR004358">
    <property type="entry name" value="Sig_transdc_His_kin-like_C"/>
</dbReference>
<dbReference type="GO" id="GO:0005524">
    <property type="term" value="F:ATP binding"/>
    <property type="evidence" value="ECO:0007669"/>
    <property type="project" value="UniProtKB-KW"/>
</dbReference>